<evidence type="ECO:0000256" key="1">
    <source>
        <dbReference type="SAM" id="MobiDB-lite"/>
    </source>
</evidence>
<gene>
    <name evidence="2" type="ORF">IBL26_01250</name>
</gene>
<evidence type="ECO:0000313" key="3">
    <source>
        <dbReference type="Proteomes" id="UP000626026"/>
    </source>
</evidence>
<name>A0ABR7RFV1_9PROT</name>
<sequence>MIDAKSLLDRFLGPNSQGGGQIGKILGQMGGGDSRPQQPQGRGSSSGLPMGFLGGAASGGLVGMLLGGKKKKGFGGVLSHGGAAALGALAYRAWQNYQQGQAPASAPVATAGDMREADASFQPQVATQSFNLALIQAMIGAAKADGHIDADEQRAIFSHVEQAGLDAEAKAFVFDALSKPTDLAAITAGATTQEQAAELYLATRLVIDVDHPAERAYLDALAHRLKLPPQLIEHLSVQSDAALQGKALG</sequence>
<dbReference type="Gene3D" id="1.10.3680.10">
    <property type="entry name" value="TerB-like"/>
    <property type="match status" value="1"/>
</dbReference>
<comment type="caution">
    <text evidence="2">The sequence shown here is derived from an EMBL/GenBank/DDBJ whole genome shotgun (WGS) entry which is preliminary data.</text>
</comment>
<keyword evidence="3" id="KW-1185">Reference proteome</keyword>
<proteinExistence type="predicted"/>
<dbReference type="CDD" id="cd07178">
    <property type="entry name" value="terB_like_YebE"/>
    <property type="match status" value="1"/>
</dbReference>
<feature type="region of interest" description="Disordered" evidence="1">
    <location>
        <begin position="13"/>
        <end position="49"/>
    </location>
</feature>
<dbReference type="SUPFAM" id="SSF158682">
    <property type="entry name" value="TerB-like"/>
    <property type="match status" value="1"/>
</dbReference>
<feature type="compositionally biased region" description="Gly residues" evidence="1">
    <location>
        <begin position="16"/>
        <end position="33"/>
    </location>
</feature>
<dbReference type="EMBL" id="JACTVA010000002">
    <property type="protein sequence ID" value="MBC9205445.1"/>
    <property type="molecule type" value="Genomic_DNA"/>
</dbReference>
<accession>A0ABR7RFV1</accession>
<protein>
    <submittedName>
        <fullName evidence="2">Tellurite resistance TerB family protein</fullName>
    </submittedName>
</protein>
<dbReference type="RefSeq" id="WP_187782629.1">
    <property type="nucleotide sequence ID" value="NZ_JACTVA010000002.1"/>
</dbReference>
<dbReference type="InterPro" id="IPR007486">
    <property type="entry name" value="YebE"/>
</dbReference>
<reference evidence="2 3" key="1">
    <citation type="journal article" date="2013" name="Int. J. Syst. Evol. Microbiol.">
        <title>Roseomonas aerophila sp. nov., isolated from air.</title>
        <authorList>
            <person name="Kim S.J."/>
            <person name="Weon H.Y."/>
            <person name="Ahn J.H."/>
            <person name="Hong S.B."/>
            <person name="Seok S.J."/>
            <person name="Whang K.S."/>
            <person name="Kwon S.W."/>
        </authorList>
    </citation>
    <scope>NUCLEOTIDE SEQUENCE [LARGE SCALE GENOMIC DNA]</scope>
    <source>
        <strain evidence="2 3">NBRC 108923</strain>
    </source>
</reference>
<dbReference type="Pfam" id="PF04391">
    <property type="entry name" value="DUF533"/>
    <property type="match status" value="1"/>
</dbReference>
<feature type="compositionally biased region" description="Polar residues" evidence="1">
    <location>
        <begin position="35"/>
        <end position="47"/>
    </location>
</feature>
<dbReference type="InterPro" id="IPR029024">
    <property type="entry name" value="TerB-like"/>
</dbReference>
<organism evidence="2 3">
    <name type="scientific">Teichococcus aerophilus</name>
    <dbReference type="NCBI Taxonomy" id="1224513"/>
    <lineage>
        <taxon>Bacteria</taxon>
        <taxon>Pseudomonadati</taxon>
        <taxon>Pseudomonadota</taxon>
        <taxon>Alphaproteobacteria</taxon>
        <taxon>Acetobacterales</taxon>
        <taxon>Roseomonadaceae</taxon>
        <taxon>Roseomonas</taxon>
    </lineage>
</organism>
<evidence type="ECO:0000313" key="2">
    <source>
        <dbReference type="EMBL" id="MBC9205445.1"/>
    </source>
</evidence>
<dbReference type="Proteomes" id="UP000626026">
    <property type="component" value="Unassembled WGS sequence"/>
</dbReference>